<evidence type="ECO:0000256" key="2">
    <source>
        <dbReference type="ARBA" id="ARBA00022692"/>
    </source>
</evidence>
<dbReference type="EMBL" id="UAWO01000002">
    <property type="protein sequence ID" value="SQC08296.1"/>
    <property type="molecule type" value="Genomic_DNA"/>
</dbReference>
<feature type="transmembrane region" description="Helical" evidence="5">
    <location>
        <begin position="205"/>
        <end position="224"/>
    </location>
</feature>
<feature type="transmembrane region" description="Helical" evidence="5">
    <location>
        <begin position="83"/>
        <end position="105"/>
    </location>
</feature>
<dbReference type="InterPro" id="IPR002797">
    <property type="entry name" value="Polysacc_synth"/>
</dbReference>
<keyword evidence="2 5" id="KW-0812">Transmembrane</keyword>
<dbReference type="PANTHER" id="PTHR43424">
    <property type="entry name" value="LOCUS PUTATIVE PROTEIN 1-RELATED"/>
    <property type="match status" value="1"/>
</dbReference>
<feature type="transmembrane region" description="Helical" evidence="5">
    <location>
        <begin position="318"/>
        <end position="341"/>
    </location>
</feature>
<feature type="transmembrane region" description="Helical" evidence="5">
    <location>
        <begin position="165"/>
        <end position="184"/>
    </location>
</feature>
<accession>A0A2X3C8W8</accession>
<evidence type="ECO:0000256" key="5">
    <source>
        <dbReference type="SAM" id="Phobius"/>
    </source>
</evidence>
<dbReference type="AlphaFoldDB" id="A0A2X3C8W8"/>
<dbReference type="CDD" id="cd13128">
    <property type="entry name" value="MATE_Wzx_like"/>
    <property type="match status" value="1"/>
</dbReference>
<dbReference type="Proteomes" id="UP000250234">
    <property type="component" value="Unassembled WGS sequence"/>
</dbReference>
<evidence type="ECO:0000256" key="1">
    <source>
        <dbReference type="ARBA" id="ARBA00004141"/>
    </source>
</evidence>
<dbReference type="PANTHER" id="PTHR43424:SF1">
    <property type="entry name" value="LOCUS PUTATIVE PROTEIN 1-RELATED"/>
    <property type="match status" value="1"/>
</dbReference>
<feature type="transmembrane region" description="Helical" evidence="5">
    <location>
        <begin position="45"/>
        <end position="62"/>
    </location>
</feature>
<gene>
    <name evidence="6" type="primary">rfbX</name>
    <name evidence="6" type="ORF">NCTC8081_02217</name>
</gene>
<feature type="transmembrane region" description="Helical" evidence="5">
    <location>
        <begin position="12"/>
        <end position="33"/>
    </location>
</feature>
<feature type="transmembrane region" description="Helical" evidence="5">
    <location>
        <begin position="141"/>
        <end position="159"/>
    </location>
</feature>
<feature type="transmembrane region" description="Helical" evidence="5">
    <location>
        <begin position="381"/>
        <end position="399"/>
    </location>
</feature>
<reference evidence="6 7" key="1">
    <citation type="submission" date="2018-06" db="EMBL/GenBank/DDBJ databases">
        <authorList>
            <consortium name="Pathogen Informatics"/>
            <person name="Doyle S."/>
        </authorList>
    </citation>
    <scope>NUCLEOTIDE SEQUENCE [LARGE SCALE GENOMIC DNA]</scope>
    <source>
        <strain evidence="6 7">NCTC8081</strain>
    </source>
</reference>
<evidence type="ECO:0000256" key="3">
    <source>
        <dbReference type="ARBA" id="ARBA00022989"/>
    </source>
</evidence>
<feature type="transmembrane region" description="Helical" evidence="5">
    <location>
        <begin position="247"/>
        <end position="264"/>
    </location>
</feature>
<evidence type="ECO:0000313" key="7">
    <source>
        <dbReference type="Proteomes" id="UP000250234"/>
    </source>
</evidence>
<feature type="transmembrane region" description="Helical" evidence="5">
    <location>
        <begin position="111"/>
        <end position="134"/>
    </location>
</feature>
<evidence type="ECO:0000313" key="6">
    <source>
        <dbReference type="EMBL" id="SQC08296.1"/>
    </source>
</evidence>
<keyword evidence="4 5" id="KW-0472">Membrane</keyword>
<name>A0A2X3C8W8_CLOPF</name>
<feature type="transmembrane region" description="Helical" evidence="5">
    <location>
        <begin position="353"/>
        <end position="375"/>
    </location>
</feature>
<comment type="subcellular location">
    <subcellularLocation>
        <location evidence="1">Membrane</location>
        <topology evidence="1">Multi-pass membrane protein</topology>
    </subcellularLocation>
</comment>
<dbReference type="GO" id="GO:0016020">
    <property type="term" value="C:membrane"/>
    <property type="evidence" value="ECO:0007669"/>
    <property type="project" value="UniProtKB-SubCell"/>
</dbReference>
<feature type="transmembrane region" description="Helical" evidence="5">
    <location>
        <begin position="285"/>
        <end position="312"/>
    </location>
</feature>
<organism evidence="6 7">
    <name type="scientific">Clostridium perfringens</name>
    <dbReference type="NCBI Taxonomy" id="1502"/>
    <lineage>
        <taxon>Bacteria</taxon>
        <taxon>Bacillati</taxon>
        <taxon>Bacillota</taxon>
        <taxon>Clostridia</taxon>
        <taxon>Eubacteriales</taxon>
        <taxon>Clostridiaceae</taxon>
        <taxon>Clostridium</taxon>
    </lineage>
</organism>
<dbReference type="InterPro" id="IPR052556">
    <property type="entry name" value="PolySynth_Transporter"/>
</dbReference>
<protein>
    <submittedName>
        <fullName evidence="6">Membrane protein involved in the export of O-antigen and teichoic acid</fullName>
    </submittedName>
</protein>
<feature type="transmembrane region" description="Helical" evidence="5">
    <location>
        <begin position="448"/>
        <end position="467"/>
    </location>
</feature>
<evidence type="ECO:0000256" key="4">
    <source>
        <dbReference type="ARBA" id="ARBA00023136"/>
    </source>
</evidence>
<dbReference type="RefSeq" id="WP_111946015.1">
    <property type="nucleotide sequence ID" value="NZ_CATNYA010000014.1"/>
</dbReference>
<sequence length="476" mass="54280">MGLKKNFIYNTIYQIFTLILPMITVPYISRVLGPEGVGVYSYTNAYAQYFILLGMVGISLYGNRQIAYTKNDKEKMSKEFWNIYALQVITTTLSLILYIVVFVIINNNNKGLYLVQSITILATIFDISWFFIGYEDMKSVVIRNTITKTIGVIAIFIFVKNSNDVIIYALIMSFTMFLGQVIMWKELKGKVYKIKPSLVFMFTHLKPSIVLFISQLAMQVYVLLDRTMLGIMTNDAQVGLYDNSQKTIKLVLALVTSLGTVMLPRMSSLYAEGKIDKFKEMIDKTFSFITFMAIPMSLGLMAISNGFSMWFYGKEFDGIQILLQVGSLLIIAISWSNILGIQIMLPMKLEKQFTISVFVGAIVNFILNIILIPYINSLGTTIASVIAEFSVTIAQLYFLKKIVNIRDILKTLYKPFIAAFIMYLVISFLDMNLGISIIFTLFEVSIGMIIYLTVMFFLKSDVLFLVLNELKRKLRR</sequence>
<keyword evidence="3 5" id="KW-1133">Transmembrane helix</keyword>
<dbReference type="Pfam" id="PF01943">
    <property type="entry name" value="Polysacc_synt"/>
    <property type="match status" value="1"/>
</dbReference>
<feature type="transmembrane region" description="Helical" evidence="5">
    <location>
        <begin position="420"/>
        <end position="442"/>
    </location>
</feature>
<proteinExistence type="predicted"/>